<evidence type="ECO:0000313" key="3">
    <source>
        <dbReference type="Proteomes" id="UP000612361"/>
    </source>
</evidence>
<evidence type="ECO:0000313" key="2">
    <source>
        <dbReference type="EMBL" id="MBC3934689.1"/>
    </source>
</evidence>
<evidence type="ECO:0000259" key="1">
    <source>
        <dbReference type="Pfam" id="PF00903"/>
    </source>
</evidence>
<dbReference type="RefSeq" id="WP_186880309.1">
    <property type="nucleotide sequence ID" value="NZ_JACOGG010000004.1"/>
</dbReference>
<keyword evidence="3" id="KW-1185">Reference proteome</keyword>
<sequence length="130" mass="14374">MAAIRLDHANLRTDRAGMAQLRDFYIRYVGLVDGPRAALSSFGYWLYAGGQAVLHISENRAGESAQTGVKTTFDHLAFACTDFEQMLQCLQQDGIAYRLSEVPASADFALQRQIFFHDPAGNGIELNFIA</sequence>
<dbReference type="Proteomes" id="UP000612361">
    <property type="component" value="Unassembled WGS sequence"/>
</dbReference>
<proteinExistence type="predicted"/>
<dbReference type="Pfam" id="PF00903">
    <property type="entry name" value="Glyoxalase"/>
    <property type="match status" value="1"/>
</dbReference>
<reference evidence="2" key="1">
    <citation type="submission" date="2020-08" db="EMBL/GenBank/DDBJ databases">
        <title>Novel species isolated from subtropical streams in China.</title>
        <authorList>
            <person name="Lu H."/>
        </authorList>
    </citation>
    <scope>NUCLEOTIDE SEQUENCE</scope>
    <source>
        <strain evidence="2">CY7W</strain>
    </source>
</reference>
<dbReference type="InterPro" id="IPR029068">
    <property type="entry name" value="Glyas_Bleomycin-R_OHBP_Dase"/>
</dbReference>
<feature type="domain" description="Glyoxalase/fosfomycin resistance/dioxygenase" evidence="1">
    <location>
        <begin position="19"/>
        <end position="126"/>
    </location>
</feature>
<dbReference type="EMBL" id="JACOGG010000004">
    <property type="protein sequence ID" value="MBC3934689.1"/>
    <property type="molecule type" value="Genomic_DNA"/>
</dbReference>
<dbReference type="InterPro" id="IPR004360">
    <property type="entry name" value="Glyas_Fos-R_dOase_dom"/>
</dbReference>
<comment type="caution">
    <text evidence="2">The sequence shown here is derived from an EMBL/GenBank/DDBJ whole genome shotgun (WGS) entry which is preliminary data.</text>
</comment>
<protein>
    <submittedName>
        <fullName evidence="2">Diguanylate cyclase</fullName>
    </submittedName>
</protein>
<dbReference type="Gene3D" id="3.10.180.10">
    <property type="entry name" value="2,3-Dihydroxybiphenyl 1,2-Dioxygenase, domain 1"/>
    <property type="match status" value="1"/>
</dbReference>
<dbReference type="SUPFAM" id="SSF54593">
    <property type="entry name" value="Glyoxalase/Bleomycin resistance protein/Dihydroxybiphenyl dioxygenase"/>
    <property type="match status" value="1"/>
</dbReference>
<name>A0A923I299_9BURK</name>
<accession>A0A923I299</accession>
<gene>
    <name evidence="2" type="ORF">H8K47_04890</name>
</gene>
<organism evidence="2 3">
    <name type="scientific">Undibacterium rugosum</name>
    <dbReference type="NCBI Taxonomy" id="2762291"/>
    <lineage>
        <taxon>Bacteria</taxon>
        <taxon>Pseudomonadati</taxon>
        <taxon>Pseudomonadota</taxon>
        <taxon>Betaproteobacteria</taxon>
        <taxon>Burkholderiales</taxon>
        <taxon>Oxalobacteraceae</taxon>
        <taxon>Undibacterium</taxon>
    </lineage>
</organism>
<dbReference type="AlphaFoldDB" id="A0A923I299"/>